<feature type="repeat" description="WD" evidence="5">
    <location>
        <begin position="85"/>
        <end position="126"/>
    </location>
</feature>
<protein>
    <submittedName>
        <fullName evidence="6">Uncharacterized protein</fullName>
    </submittedName>
</protein>
<keyword evidence="2 5" id="KW-0853">WD repeat</keyword>
<dbReference type="PROSITE" id="PS00678">
    <property type="entry name" value="WD_REPEATS_1"/>
    <property type="match status" value="1"/>
</dbReference>
<evidence type="ECO:0000313" key="7">
    <source>
        <dbReference type="Proteomes" id="UP001489004"/>
    </source>
</evidence>
<evidence type="ECO:0000256" key="1">
    <source>
        <dbReference type="ARBA" id="ARBA00004123"/>
    </source>
</evidence>
<dbReference type="GO" id="GO:0000027">
    <property type="term" value="P:ribosomal large subunit assembly"/>
    <property type="evidence" value="ECO:0007669"/>
    <property type="project" value="TreeGrafter"/>
</dbReference>
<dbReference type="EMBL" id="JALJOR010000009">
    <property type="protein sequence ID" value="KAK9811332.1"/>
    <property type="molecule type" value="Genomic_DNA"/>
</dbReference>
<evidence type="ECO:0000256" key="3">
    <source>
        <dbReference type="ARBA" id="ARBA00022737"/>
    </source>
</evidence>
<dbReference type="InterPro" id="IPR019775">
    <property type="entry name" value="WD40_repeat_CS"/>
</dbReference>
<dbReference type="Proteomes" id="UP001489004">
    <property type="component" value="Unassembled WGS sequence"/>
</dbReference>
<comment type="subcellular location">
    <subcellularLocation>
        <location evidence="1">Nucleus</location>
    </subcellularLocation>
</comment>
<gene>
    <name evidence="6" type="ORF">WJX72_002027</name>
</gene>
<feature type="repeat" description="WD" evidence="5">
    <location>
        <begin position="433"/>
        <end position="465"/>
    </location>
</feature>
<comment type="caution">
    <text evidence="6">The sequence shown here is derived from an EMBL/GenBank/DDBJ whole genome shotgun (WGS) entry which is preliminary data.</text>
</comment>
<dbReference type="Pfam" id="PF00400">
    <property type="entry name" value="WD40"/>
    <property type="match status" value="4"/>
</dbReference>
<evidence type="ECO:0000256" key="4">
    <source>
        <dbReference type="ARBA" id="ARBA00023242"/>
    </source>
</evidence>
<feature type="repeat" description="WD" evidence="5">
    <location>
        <begin position="130"/>
        <end position="171"/>
    </location>
</feature>
<dbReference type="PANTHER" id="PTHR19848:SF0">
    <property type="entry name" value="NOTCHLESS PROTEIN HOMOLOG 1"/>
    <property type="match status" value="1"/>
</dbReference>
<accession>A0AAW1PTQ2</accession>
<dbReference type="Gene3D" id="2.130.10.10">
    <property type="entry name" value="YVTN repeat-like/Quinoprotein amine dehydrogenase"/>
    <property type="match status" value="2"/>
</dbReference>
<dbReference type="PANTHER" id="PTHR19848">
    <property type="entry name" value="WD40 REPEAT PROTEIN"/>
    <property type="match status" value="1"/>
</dbReference>
<name>A0AAW1PTQ2_9CHLO</name>
<evidence type="ECO:0000313" key="6">
    <source>
        <dbReference type="EMBL" id="KAK9811332.1"/>
    </source>
</evidence>
<evidence type="ECO:0000256" key="5">
    <source>
        <dbReference type="PROSITE-ProRule" id="PRU00221"/>
    </source>
</evidence>
<dbReference type="InterPro" id="IPR015943">
    <property type="entry name" value="WD40/YVTN_repeat-like_dom_sf"/>
</dbReference>
<keyword evidence="3" id="KW-0677">Repeat</keyword>
<dbReference type="PROSITE" id="PS50082">
    <property type="entry name" value="WD_REPEATS_2"/>
    <property type="match status" value="3"/>
</dbReference>
<evidence type="ECO:0000256" key="2">
    <source>
        <dbReference type="ARBA" id="ARBA00022574"/>
    </source>
</evidence>
<dbReference type="GO" id="GO:0005730">
    <property type="term" value="C:nucleolus"/>
    <property type="evidence" value="ECO:0007669"/>
    <property type="project" value="TreeGrafter"/>
</dbReference>
<dbReference type="InterPro" id="IPR036322">
    <property type="entry name" value="WD40_repeat_dom_sf"/>
</dbReference>
<keyword evidence="7" id="KW-1185">Reference proteome</keyword>
<proteinExistence type="predicted"/>
<dbReference type="AlphaFoldDB" id="A0AAW1PTQ2"/>
<dbReference type="PROSITE" id="PS50294">
    <property type="entry name" value="WD_REPEATS_REGION"/>
    <property type="match status" value="2"/>
</dbReference>
<dbReference type="InterPro" id="IPR001680">
    <property type="entry name" value="WD40_rpt"/>
</dbReference>
<dbReference type="SUPFAM" id="SSF50978">
    <property type="entry name" value="WD40 repeat-like"/>
    <property type="match status" value="1"/>
</dbReference>
<reference evidence="6 7" key="1">
    <citation type="journal article" date="2024" name="Nat. Commun.">
        <title>Phylogenomics reveals the evolutionary origins of lichenization in chlorophyte algae.</title>
        <authorList>
            <person name="Puginier C."/>
            <person name="Libourel C."/>
            <person name="Otte J."/>
            <person name="Skaloud P."/>
            <person name="Haon M."/>
            <person name="Grisel S."/>
            <person name="Petersen M."/>
            <person name="Berrin J.G."/>
            <person name="Delaux P.M."/>
            <person name="Dal Grande F."/>
            <person name="Keller J."/>
        </authorList>
    </citation>
    <scope>NUCLEOTIDE SEQUENCE [LARGE SCALE GENOMIC DNA]</scope>
    <source>
        <strain evidence="6 7">SAG 2043</strain>
    </source>
</reference>
<sequence length="465" mass="49985">MLQKQAEFRWRHGQAAPRQHRVLEAFSSRACRLKKAAHAVAITSLVVVGLRRKHIISADTDGKLKVWQVQFGANGGTSIKQVYVCDAHASTINFMSANASHTRLATVGDDCRVVLWDITSPATTKVLRCFTEHCSFVMSCRFDASGCLLVSASLDGSFRIWHADLQQAVGVVDTGRPVLFAAFSPDDSAVVYSSGEAGTGMWDLRRLAGMRDLLALLRQAGKQSHTGAEQVAQRAAMQLIYASSLQQDPLARSWLPTISPISPPRVHGVPPLVPPGAGAHTRACLLAAGPGVDDLEEPADEVLHALVVRYEDANQQNSPVFDRSANSYQYRFTGHVNVAFGLLPLDSRHVLTTASSEFQATHKIWNQDDGRGVATCHMGRGAGGLLCRPAVSRDGQVVVSGCDSGRVHVWTVSKVLRQSHLPEARAGNYVACVRDHASAVTAIALSADDQMLASGDSAGTIVVRS</sequence>
<dbReference type="SMART" id="SM00320">
    <property type="entry name" value="WD40"/>
    <property type="match status" value="6"/>
</dbReference>
<organism evidence="6 7">
    <name type="scientific">[Myrmecia] bisecta</name>
    <dbReference type="NCBI Taxonomy" id="41462"/>
    <lineage>
        <taxon>Eukaryota</taxon>
        <taxon>Viridiplantae</taxon>
        <taxon>Chlorophyta</taxon>
        <taxon>core chlorophytes</taxon>
        <taxon>Trebouxiophyceae</taxon>
        <taxon>Trebouxiales</taxon>
        <taxon>Trebouxiaceae</taxon>
        <taxon>Myrmecia</taxon>
    </lineage>
</organism>
<keyword evidence="4" id="KW-0539">Nucleus</keyword>